<dbReference type="PANTHER" id="PTHR38031:SF1">
    <property type="entry name" value="SULFUR CARRIER PROTEIN CYSO"/>
    <property type="match status" value="1"/>
</dbReference>
<reference evidence="1 2" key="1">
    <citation type="submission" date="2020-07" db="EMBL/GenBank/DDBJ databases">
        <title>Novel species isolated from subtropical streams in China.</title>
        <authorList>
            <person name="Lu H."/>
        </authorList>
    </citation>
    <scope>NUCLEOTIDE SEQUENCE [LARGE SCALE GENOMIC DNA]</scope>
    <source>
        <strain evidence="1 2">FT3S</strain>
    </source>
</reference>
<dbReference type="EMBL" id="JACEZS010000001">
    <property type="protein sequence ID" value="MBA5604230.1"/>
    <property type="molecule type" value="Genomic_DNA"/>
</dbReference>
<dbReference type="InterPro" id="IPR012675">
    <property type="entry name" value="Beta-grasp_dom_sf"/>
</dbReference>
<dbReference type="PANTHER" id="PTHR38031">
    <property type="entry name" value="SULFUR CARRIER PROTEIN SLR0821-RELATED"/>
    <property type="match status" value="1"/>
</dbReference>
<dbReference type="RefSeq" id="WP_182213595.1">
    <property type="nucleotide sequence ID" value="NZ_JACEZS010000001.1"/>
</dbReference>
<name>A0A7W2EE23_9BURK</name>
<evidence type="ECO:0000313" key="1">
    <source>
        <dbReference type="EMBL" id="MBA5604230.1"/>
    </source>
</evidence>
<dbReference type="InterPro" id="IPR016155">
    <property type="entry name" value="Mopterin_synth/thiamin_S_b"/>
</dbReference>
<dbReference type="InterPro" id="IPR052045">
    <property type="entry name" value="Sulfur_Carrier/Prot_Modifier"/>
</dbReference>
<dbReference type="InterPro" id="IPR003749">
    <property type="entry name" value="ThiS/MoaD-like"/>
</dbReference>
<sequence>MTIIVHIPTLLRPLTNDQKRVEASGATIRDLIAHLERAYPGIRQRLMQGEQLHRFVNIYVNDNDIRFAGELDAPVGEHDTVTILPAVAGGSGRSLARAVVEHVR</sequence>
<evidence type="ECO:0000313" key="2">
    <source>
        <dbReference type="Proteomes" id="UP000566711"/>
    </source>
</evidence>
<dbReference type="Pfam" id="PF02597">
    <property type="entry name" value="ThiS"/>
    <property type="match status" value="1"/>
</dbReference>
<proteinExistence type="predicted"/>
<dbReference type="SUPFAM" id="SSF54285">
    <property type="entry name" value="MoaD/ThiS"/>
    <property type="match status" value="1"/>
</dbReference>
<dbReference type="Gene3D" id="3.10.20.30">
    <property type="match status" value="1"/>
</dbReference>
<organism evidence="1 2">
    <name type="scientific">Rugamonas fusca</name>
    <dbReference type="NCBI Taxonomy" id="2758568"/>
    <lineage>
        <taxon>Bacteria</taxon>
        <taxon>Pseudomonadati</taxon>
        <taxon>Pseudomonadota</taxon>
        <taxon>Betaproteobacteria</taxon>
        <taxon>Burkholderiales</taxon>
        <taxon>Oxalobacteraceae</taxon>
        <taxon>Telluria group</taxon>
        <taxon>Rugamonas</taxon>
    </lineage>
</organism>
<protein>
    <submittedName>
        <fullName evidence="1">MoaD/ThiS family protein</fullName>
    </submittedName>
</protein>
<dbReference type="AlphaFoldDB" id="A0A7W2EE23"/>
<accession>A0A7W2EE23</accession>
<comment type="caution">
    <text evidence="1">The sequence shown here is derived from an EMBL/GenBank/DDBJ whole genome shotgun (WGS) entry which is preliminary data.</text>
</comment>
<gene>
    <name evidence="1" type="ORF">H3H36_02495</name>
</gene>
<dbReference type="CDD" id="cd17074">
    <property type="entry name" value="Ubl_CysO_like"/>
    <property type="match status" value="1"/>
</dbReference>
<dbReference type="Proteomes" id="UP000566711">
    <property type="component" value="Unassembled WGS sequence"/>
</dbReference>
<keyword evidence="2" id="KW-1185">Reference proteome</keyword>